<evidence type="ECO:0000313" key="4">
    <source>
        <dbReference type="EMBL" id="RHZ43309.1"/>
    </source>
</evidence>
<dbReference type="CDD" id="cd00118">
    <property type="entry name" value="LysM"/>
    <property type="match status" value="2"/>
</dbReference>
<keyword evidence="2" id="KW-0843">Virulence</keyword>
<dbReference type="InterPro" id="IPR036779">
    <property type="entry name" value="LysM_dom_sf"/>
</dbReference>
<dbReference type="SUPFAM" id="SSF54106">
    <property type="entry name" value="LysM domain"/>
    <property type="match status" value="2"/>
</dbReference>
<dbReference type="GeneID" id="38123968"/>
<evidence type="ECO:0000256" key="1">
    <source>
        <dbReference type="ARBA" id="ARBA00022669"/>
    </source>
</evidence>
<dbReference type="PANTHER" id="PTHR34997:SF1">
    <property type="entry name" value="PEPTIDOGLYCAN-BINDING LYSIN DOMAIN"/>
    <property type="match status" value="1"/>
</dbReference>
<dbReference type="SMART" id="SM00257">
    <property type="entry name" value="LysM"/>
    <property type="match status" value="2"/>
</dbReference>
<dbReference type="RefSeq" id="XP_026609672.1">
    <property type="nucleotide sequence ID" value="XM_026755613.1"/>
</dbReference>
<feature type="domain" description="LysM" evidence="3">
    <location>
        <begin position="164"/>
        <end position="210"/>
    </location>
</feature>
<dbReference type="InterPro" id="IPR018392">
    <property type="entry name" value="LysM"/>
</dbReference>
<gene>
    <name evidence="4" type="ORF">CDV56_101994</name>
</gene>
<evidence type="ECO:0000259" key="3">
    <source>
        <dbReference type="PROSITE" id="PS51782"/>
    </source>
</evidence>
<dbReference type="Pfam" id="PF01476">
    <property type="entry name" value="LysM"/>
    <property type="match status" value="2"/>
</dbReference>
<dbReference type="Gene3D" id="3.10.350.10">
    <property type="entry name" value="LysM domain"/>
    <property type="match status" value="2"/>
</dbReference>
<dbReference type="InterPro" id="IPR052210">
    <property type="entry name" value="LysM1-like"/>
</dbReference>
<name>A0A397FZT2_ASPTH</name>
<dbReference type="Proteomes" id="UP000215305">
    <property type="component" value="Unassembled WGS sequence"/>
</dbReference>
<comment type="caution">
    <text evidence="4">The sequence shown here is derived from an EMBL/GenBank/DDBJ whole genome shotgun (WGS) entry which is preliminary data.</text>
</comment>
<dbReference type="AlphaFoldDB" id="A0A397FZT2"/>
<keyword evidence="1" id="KW-0147">Chitin-binding</keyword>
<keyword evidence="5" id="KW-1185">Reference proteome</keyword>
<dbReference type="VEuPathDB" id="FungiDB:CDV56_101994"/>
<organism evidence="4 5">
    <name type="scientific">Aspergillus thermomutatus</name>
    <name type="common">Neosartorya pseudofischeri</name>
    <dbReference type="NCBI Taxonomy" id="41047"/>
    <lineage>
        <taxon>Eukaryota</taxon>
        <taxon>Fungi</taxon>
        <taxon>Dikarya</taxon>
        <taxon>Ascomycota</taxon>
        <taxon>Pezizomycotina</taxon>
        <taxon>Eurotiomycetes</taxon>
        <taxon>Eurotiomycetidae</taxon>
        <taxon>Eurotiales</taxon>
        <taxon>Aspergillaceae</taxon>
        <taxon>Aspergillus</taxon>
        <taxon>Aspergillus subgen. Fumigati</taxon>
    </lineage>
</organism>
<dbReference type="OrthoDB" id="5985073at2759"/>
<dbReference type="PROSITE" id="PS51782">
    <property type="entry name" value="LYSM"/>
    <property type="match status" value="2"/>
</dbReference>
<sequence length="297" mass="31650">MLRSRRCAPGARSPGQIRQQPYVLANLTLPAGDTSMASLPKSVVCSECVLLLGRLIQSTPFSNYSPRMAKEWAAIQATCGVSYPTAVQPVTGNRTDLPGYAPPGYATAQCLTGKTYTVVSGDDCGKIASKQGVPRGSLMSINNILPDCSNLQVGQKLCIPNTCQLYTIKSGDTCMQITNASSITLPQLRSWNPFINAGCSNLIAGDQICVSQPGAVWTGTTIPHATVTKTGVYATETVAPPGPVAFGTTPPSSELIPQLLIHRVWCCSTCGTYLSSSARWVREHHHQHHPTIGRDPP</sequence>
<protein>
    <recommendedName>
        <fullName evidence="3">LysM domain-containing protein</fullName>
    </recommendedName>
</protein>
<dbReference type="STRING" id="41047.A0A397FZT2"/>
<evidence type="ECO:0000256" key="2">
    <source>
        <dbReference type="ARBA" id="ARBA00023026"/>
    </source>
</evidence>
<proteinExistence type="predicted"/>
<dbReference type="PANTHER" id="PTHR34997">
    <property type="entry name" value="AM15"/>
    <property type="match status" value="1"/>
</dbReference>
<dbReference type="EMBL" id="NKHU02000449">
    <property type="protein sequence ID" value="RHZ43309.1"/>
    <property type="molecule type" value="Genomic_DNA"/>
</dbReference>
<reference evidence="4" key="1">
    <citation type="submission" date="2018-08" db="EMBL/GenBank/DDBJ databases">
        <title>Draft genome sequence of azole-resistant Aspergillus thermomutatus (Neosartorya pseudofischeri) strain HMR AF 39, isolated from a human nasal aspirate.</title>
        <authorList>
            <person name="Parent-Michaud M."/>
            <person name="Dufresne P.J."/>
            <person name="Fournier E."/>
            <person name="Martineau C."/>
            <person name="Moreira S."/>
            <person name="Perkins V."/>
            <person name="De Repentigny L."/>
            <person name="Dufresne S.F."/>
        </authorList>
    </citation>
    <scope>NUCLEOTIDE SEQUENCE [LARGE SCALE GENOMIC DNA]</scope>
    <source>
        <strain evidence="4">HMR AF 39</strain>
    </source>
</reference>
<evidence type="ECO:0000313" key="5">
    <source>
        <dbReference type="Proteomes" id="UP000215305"/>
    </source>
</evidence>
<dbReference type="GO" id="GO:0008061">
    <property type="term" value="F:chitin binding"/>
    <property type="evidence" value="ECO:0007669"/>
    <property type="project" value="UniProtKB-KW"/>
</dbReference>
<accession>A0A397FZT2</accession>
<feature type="domain" description="LysM" evidence="3">
    <location>
        <begin position="114"/>
        <end position="159"/>
    </location>
</feature>